<name>A0A212KK62_9PROT</name>
<accession>A0A212KK62</accession>
<protein>
    <submittedName>
        <fullName evidence="1">Uncharacterized protein</fullName>
    </submittedName>
</protein>
<sequence>MMDAIATTTPPEVMRLRCQTHALMRAEERGVDIDVGAVVRLEAAIERLRAAWEVPGVDRYWFPIRLPRQRCRVLYDARLRCIVTVVPAPRLG</sequence>
<organism evidence="1">
    <name type="scientific">uncultured Alphaproteobacteria bacterium</name>
    <dbReference type="NCBI Taxonomy" id="91750"/>
    <lineage>
        <taxon>Bacteria</taxon>
        <taxon>Pseudomonadati</taxon>
        <taxon>Pseudomonadota</taxon>
        <taxon>Alphaproteobacteria</taxon>
        <taxon>environmental samples</taxon>
    </lineage>
</organism>
<gene>
    <name evidence="1" type="ORF">KL86APRO_20375</name>
</gene>
<dbReference type="EMBL" id="FLUO01000002">
    <property type="protein sequence ID" value="SBW11965.1"/>
    <property type="molecule type" value="Genomic_DNA"/>
</dbReference>
<evidence type="ECO:0000313" key="1">
    <source>
        <dbReference type="EMBL" id="SBW11965.1"/>
    </source>
</evidence>
<proteinExistence type="predicted"/>
<reference evidence="1" key="1">
    <citation type="submission" date="2016-04" db="EMBL/GenBank/DDBJ databases">
        <authorList>
            <person name="Evans L.H."/>
            <person name="Alamgir A."/>
            <person name="Owens N."/>
            <person name="Weber N.D."/>
            <person name="Virtaneva K."/>
            <person name="Barbian K."/>
            <person name="Babar A."/>
            <person name="Rosenke K."/>
        </authorList>
    </citation>
    <scope>NUCLEOTIDE SEQUENCE</scope>
    <source>
        <strain evidence="1">86</strain>
    </source>
</reference>
<dbReference type="AlphaFoldDB" id="A0A212KK62"/>